<sequence>MKMNHTIWWVKCGSHASPTPRKGHWVTDELGIMAPMFLKRKDDDFDEDYMVLKSDR</sequence>
<organism evidence="1 2">
    <name type="scientific">Endocarpon pusillum</name>
    <dbReference type="NCBI Taxonomy" id="364733"/>
    <lineage>
        <taxon>Eukaryota</taxon>
        <taxon>Fungi</taxon>
        <taxon>Dikarya</taxon>
        <taxon>Ascomycota</taxon>
        <taxon>Pezizomycotina</taxon>
        <taxon>Eurotiomycetes</taxon>
        <taxon>Chaetothyriomycetidae</taxon>
        <taxon>Verrucariales</taxon>
        <taxon>Verrucariaceae</taxon>
        <taxon>Endocarpon</taxon>
    </lineage>
</organism>
<evidence type="ECO:0000313" key="2">
    <source>
        <dbReference type="Proteomes" id="UP000606974"/>
    </source>
</evidence>
<gene>
    <name evidence="1" type="ORF">GJ744_003941</name>
</gene>
<accession>A0A8H7AA20</accession>
<protein>
    <submittedName>
        <fullName evidence="1">Uncharacterized protein</fullName>
    </submittedName>
</protein>
<reference evidence="1" key="1">
    <citation type="submission" date="2020-02" db="EMBL/GenBank/DDBJ databases">
        <authorList>
            <person name="Palmer J.M."/>
        </authorList>
    </citation>
    <scope>NUCLEOTIDE SEQUENCE</scope>
    <source>
        <strain evidence="1">EPUS1.4</strain>
        <tissue evidence="1">Thallus</tissue>
    </source>
</reference>
<dbReference type="Proteomes" id="UP000606974">
    <property type="component" value="Unassembled WGS sequence"/>
</dbReference>
<dbReference type="EMBL" id="JAACFV010000182">
    <property type="protein sequence ID" value="KAF7503377.1"/>
    <property type="molecule type" value="Genomic_DNA"/>
</dbReference>
<name>A0A8H7AA20_9EURO</name>
<dbReference type="AlphaFoldDB" id="A0A8H7AA20"/>
<proteinExistence type="predicted"/>
<keyword evidence="2" id="KW-1185">Reference proteome</keyword>
<evidence type="ECO:0000313" key="1">
    <source>
        <dbReference type="EMBL" id="KAF7503377.1"/>
    </source>
</evidence>
<comment type="caution">
    <text evidence="1">The sequence shown here is derived from an EMBL/GenBank/DDBJ whole genome shotgun (WGS) entry which is preliminary data.</text>
</comment>